<evidence type="ECO:0000313" key="2">
    <source>
        <dbReference type="Proteomes" id="UP000663844"/>
    </source>
</evidence>
<dbReference type="EMBL" id="CAJOAZ010016579">
    <property type="protein sequence ID" value="CAF4306226.1"/>
    <property type="molecule type" value="Genomic_DNA"/>
</dbReference>
<dbReference type="PANTHER" id="PTHR18034">
    <property type="entry name" value="CELL CYCLE CONTROL PROTEIN CWF22-RELATED"/>
    <property type="match status" value="1"/>
</dbReference>
<dbReference type="Proteomes" id="UP000663844">
    <property type="component" value="Unassembled WGS sequence"/>
</dbReference>
<dbReference type="GO" id="GO:0005730">
    <property type="term" value="C:nucleolus"/>
    <property type="evidence" value="ECO:0007669"/>
    <property type="project" value="TreeGrafter"/>
</dbReference>
<gene>
    <name evidence="1" type="ORF">OXD698_LOCUS46373</name>
</gene>
<dbReference type="GO" id="GO:0042274">
    <property type="term" value="P:ribosomal small subunit biogenesis"/>
    <property type="evidence" value="ECO:0007669"/>
    <property type="project" value="TreeGrafter"/>
</dbReference>
<evidence type="ECO:0000313" key="1">
    <source>
        <dbReference type="EMBL" id="CAF4306226.1"/>
    </source>
</evidence>
<dbReference type="PANTHER" id="PTHR18034:SF4">
    <property type="entry name" value="NUCLEOLAR MIF4G DOMAIN-CONTAINING PROTEIN 1"/>
    <property type="match status" value="1"/>
</dbReference>
<protein>
    <submittedName>
        <fullName evidence="1">Uncharacterized protein</fullName>
    </submittedName>
</protein>
<name>A0A820I6F3_9BILA</name>
<proteinExistence type="predicted"/>
<dbReference type="InterPro" id="IPR050781">
    <property type="entry name" value="CWC22_splicing_factor"/>
</dbReference>
<organism evidence="1 2">
    <name type="scientific">Adineta steineri</name>
    <dbReference type="NCBI Taxonomy" id="433720"/>
    <lineage>
        <taxon>Eukaryota</taxon>
        <taxon>Metazoa</taxon>
        <taxon>Spiralia</taxon>
        <taxon>Gnathifera</taxon>
        <taxon>Rotifera</taxon>
        <taxon>Eurotatoria</taxon>
        <taxon>Bdelloidea</taxon>
        <taxon>Adinetida</taxon>
        <taxon>Adinetidae</taxon>
        <taxon>Adineta</taxon>
    </lineage>
</organism>
<dbReference type="AlphaFoldDB" id="A0A820I6F3"/>
<reference evidence="1" key="1">
    <citation type="submission" date="2021-02" db="EMBL/GenBank/DDBJ databases">
        <authorList>
            <person name="Nowell W R."/>
        </authorList>
    </citation>
    <scope>NUCLEOTIDE SEQUENCE</scope>
</reference>
<sequence length="106" mass="12496">KLPGGFEPERIDRLRKIYKNLVKDKTVQQANMLNVGLQDFLNAKEQGRWWIVGSAWQKQTVQDNKKTNKSQKVEQLFDEKIRKLAKKQHMNTDIRRLIFGTLLTSE</sequence>
<accession>A0A820I6F3</accession>
<feature type="non-terminal residue" evidence="1">
    <location>
        <position position="1"/>
    </location>
</feature>
<feature type="non-terminal residue" evidence="1">
    <location>
        <position position="106"/>
    </location>
</feature>
<comment type="caution">
    <text evidence="1">The sequence shown here is derived from an EMBL/GenBank/DDBJ whole genome shotgun (WGS) entry which is preliminary data.</text>
</comment>
<dbReference type="GO" id="GO:0003723">
    <property type="term" value="F:RNA binding"/>
    <property type="evidence" value="ECO:0007669"/>
    <property type="project" value="TreeGrafter"/>
</dbReference>